<evidence type="ECO:0000313" key="4">
    <source>
        <dbReference type="Proteomes" id="UP000178432"/>
    </source>
</evidence>
<organism evidence="3 4">
    <name type="scientific">Candidatus Buchananbacteria bacterium RIFCSPHIGHO2_01_FULL_46_12</name>
    <dbReference type="NCBI Taxonomy" id="1797536"/>
    <lineage>
        <taxon>Bacteria</taxon>
        <taxon>Candidatus Buchananiibacteriota</taxon>
    </lineage>
</organism>
<reference evidence="3 4" key="1">
    <citation type="journal article" date="2016" name="Nat. Commun.">
        <title>Thousands of microbial genomes shed light on interconnected biogeochemical processes in an aquifer system.</title>
        <authorList>
            <person name="Anantharaman K."/>
            <person name="Brown C.T."/>
            <person name="Hug L.A."/>
            <person name="Sharon I."/>
            <person name="Castelle C.J."/>
            <person name="Probst A.J."/>
            <person name="Thomas B.C."/>
            <person name="Singh A."/>
            <person name="Wilkins M.J."/>
            <person name="Karaoz U."/>
            <person name="Brodie E.L."/>
            <person name="Williams K.H."/>
            <person name="Hubbard S.S."/>
            <person name="Banfield J.F."/>
        </authorList>
    </citation>
    <scope>NUCLEOTIDE SEQUENCE [LARGE SCALE GENOMIC DNA]</scope>
</reference>
<dbReference type="InterPro" id="IPR036890">
    <property type="entry name" value="HATPase_C_sf"/>
</dbReference>
<dbReference type="InterPro" id="IPR058210">
    <property type="entry name" value="SACS/Nov_dom"/>
</dbReference>
<evidence type="ECO:0000313" key="3">
    <source>
        <dbReference type="EMBL" id="OGY46683.1"/>
    </source>
</evidence>
<dbReference type="EMBL" id="MHIF01000055">
    <property type="protein sequence ID" value="OGY46683.1"/>
    <property type="molecule type" value="Genomic_DNA"/>
</dbReference>
<dbReference type="SUPFAM" id="SSF55874">
    <property type="entry name" value="ATPase domain of HSP90 chaperone/DNA topoisomerase II/histidine kinase"/>
    <property type="match status" value="1"/>
</dbReference>
<evidence type="ECO:0000259" key="2">
    <source>
        <dbReference type="Pfam" id="PF25794"/>
    </source>
</evidence>
<dbReference type="PANTHER" id="PTHR32387">
    <property type="entry name" value="WU:FJ29H11"/>
    <property type="match status" value="1"/>
</dbReference>
<accession>A0A1G1Y2V4</accession>
<comment type="caution">
    <text evidence="3">The sequence shown here is derived from an EMBL/GenBank/DDBJ whole genome shotgun (WGS) entry which is preliminary data.</text>
</comment>
<sequence>MNSQFEELVIKRKDWVKSSQDNKFNFDNILGLYNEPLHFIYEILQNAEDRSVDSKKVKFVLTKDGLDIYHNGIDFNFQDIDGVTGIGISEKKEDLTQIGKFGIGFKSVFAITSTPHIFSGEYNIKIENFVIPSVINNEEKTSGTLIRLPFNHSKLTREEAFDLVYKKLENLELKILLFLKNIEEIEWVTPSSKGRYLKSSKDIQNKNSLNTKRVQLESSKGMEEYIVIERPIKIENKDLLVEVAFKLGKDKNGKEIIIPEKDSKLVVFFPTEKVTFLNFVIQGPYKTTPNRENIPLDDEQNKIIIEKTGELIAESLPVIKDLGYLNADFLSLLPINSEKKIEPIYSVLYDKVKEKLLSEEFLPTSGGNYTKPEDSILADGKGLTEFLNEADLQELYSKKAWLDANITKDTKKELREYLMNELNVEEANFESFTKKITEKFLQGKSDKWMIDFYIRLLDQRSLWSSLSKPILKTKPIIRLDTGEHIVPFDDAGEIQVYLPTETKSEYRTVKRILTENEDALKFLKELGLTKPDIFAEIKEFILPKYQIDNPVKDERYFEHFEKLLTAYKNITSSKKDEFIKQLSDISFIDSVNNNTGENQLRKSSEAYFNNSELKEYFDGYHSVYFVSNELYEKFEEERLKLFLKDLGVEDKPRRIEIDGDLTWQEKSKLRGNNGHTSDIYEKDYEYEGLENFINSEITFEKSCLLWKLLLKNIENLNSWQAEEFFKGEYAWLYRSEHKKNFVAKFLKMPKQFEWLVDKNNNFRKPSDITFSELSDNYKKEGSNIEILMRVFEFKLEIIEQLPEAEKEILKIAKEEGLTPDELKKLISERKRKTQDEEEKTWSPECEPDAIVETIQQVEPGKIITPDLSNQVESSEAGKTKESTEKADELPIDKKAIGKWGEECVYNVLRREYQKQGKIIETHSGFKIINSNNDEFEIVWLNKNQDIGKGYDLCIKQNRMEVEYIEVKSKTQEYPELIETQGTQWEFARKLFDQNEGEKYSFYVVLNAGKANTKINIIKNPIKFWKDGKLYAHPVNFKL</sequence>
<evidence type="ECO:0000259" key="1">
    <source>
        <dbReference type="Pfam" id="PF13020"/>
    </source>
</evidence>
<name>A0A1G1Y2V4_9BACT</name>
<dbReference type="Gene3D" id="3.30.565.10">
    <property type="entry name" value="Histidine kinase-like ATPase, C-terminal domain"/>
    <property type="match status" value="1"/>
</dbReference>
<dbReference type="NCBIfam" id="NF047352">
    <property type="entry name" value="P_loop_sacsin"/>
    <property type="match status" value="1"/>
</dbReference>
<dbReference type="Pfam" id="PF25794">
    <property type="entry name" value="SACS"/>
    <property type="match status" value="1"/>
</dbReference>
<dbReference type="Pfam" id="PF13020">
    <property type="entry name" value="NOV_C"/>
    <property type="match status" value="1"/>
</dbReference>
<dbReference type="Proteomes" id="UP000178432">
    <property type="component" value="Unassembled WGS sequence"/>
</dbReference>
<gene>
    <name evidence="3" type="ORF">A2663_04470</name>
</gene>
<dbReference type="InterPro" id="IPR024975">
    <property type="entry name" value="NOV_C"/>
</dbReference>
<dbReference type="AlphaFoldDB" id="A0A1G1Y2V4"/>
<protein>
    <submittedName>
        <fullName evidence="3">Uncharacterized protein</fullName>
    </submittedName>
</protein>
<dbReference type="InterPro" id="IPR052957">
    <property type="entry name" value="Auxin_embryo_med"/>
</dbReference>
<feature type="domain" description="Protein NO VEIN C-terminal" evidence="1">
    <location>
        <begin position="900"/>
        <end position="1014"/>
    </location>
</feature>
<proteinExistence type="predicted"/>
<dbReference type="PANTHER" id="PTHR32387:SF0">
    <property type="entry name" value="PROTEIN NO VEIN"/>
    <property type="match status" value="1"/>
</dbReference>
<feature type="domain" description="Sacsin/Nov" evidence="2">
    <location>
        <begin position="71"/>
        <end position="122"/>
    </location>
</feature>